<evidence type="ECO:0000256" key="2">
    <source>
        <dbReference type="SAM" id="Phobius"/>
    </source>
</evidence>
<proteinExistence type="predicted"/>
<feature type="transmembrane region" description="Helical" evidence="2">
    <location>
        <begin position="143"/>
        <end position="161"/>
    </location>
</feature>
<dbReference type="KEGG" id="olu:OSTLU_24487"/>
<feature type="compositionally biased region" description="Basic residues" evidence="1">
    <location>
        <begin position="1"/>
        <end position="11"/>
    </location>
</feature>
<dbReference type="AlphaFoldDB" id="A4RWV4"/>
<keyword evidence="4" id="KW-1185">Reference proteome</keyword>
<sequence length="344" mass="34892">MPSRSLPRHRAERAAAIGQDAPGGGDAANANADAAPDAFANADAGVNTQAHASDAAASWATNVTRAALVKEYFESRAIETTIGVAALPVGIALALAGRKHDQKLTLALVAGFGVWLGLMAIDLLRDLVPNVLGDSVTIPDNDYVNYGSAAVVALILVSVAANVYKLFGVVVGLMCAVGISSVTNHIVDDVPISATIVINVVGAIGGLYLVTPFTTDKLGILFSFVGGALVAVGASFAIFVAGGVTECADTASAACNWAVPLAAGGSAKVVAKYVPDIWVLAVGTKVNAAASAGAHSFDFSNYSNYIAIGVALLFVYMGICTQGRARKGETSETSPLLGDAEKGK</sequence>
<dbReference type="Gramene" id="ABO96182">
    <property type="protein sequence ID" value="ABO96182"/>
    <property type="gene ID" value="OSTLU_24487"/>
</dbReference>
<dbReference type="Proteomes" id="UP000001568">
    <property type="component" value="Chromosome 5"/>
</dbReference>
<keyword evidence="2" id="KW-0472">Membrane</keyword>
<dbReference type="GeneID" id="5002055"/>
<dbReference type="OMA" id="WEDHAFT"/>
<gene>
    <name evidence="3" type="ORF">OSTLU_24487</name>
</gene>
<organism evidence="3 4">
    <name type="scientific">Ostreococcus lucimarinus (strain CCE9901)</name>
    <dbReference type="NCBI Taxonomy" id="436017"/>
    <lineage>
        <taxon>Eukaryota</taxon>
        <taxon>Viridiplantae</taxon>
        <taxon>Chlorophyta</taxon>
        <taxon>Mamiellophyceae</taxon>
        <taxon>Mamiellales</taxon>
        <taxon>Bathycoccaceae</taxon>
        <taxon>Ostreococcus</taxon>
    </lineage>
</organism>
<keyword evidence="2" id="KW-0812">Transmembrane</keyword>
<feature type="transmembrane region" description="Helical" evidence="2">
    <location>
        <begin position="218"/>
        <end position="241"/>
    </location>
</feature>
<keyword evidence="2" id="KW-1133">Transmembrane helix</keyword>
<feature type="transmembrane region" description="Helical" evidence="2">
    <location>
        <begin position="166"/>
        <end position="186"/>
    </location>
</feature>
<reference evidence="3 4" key="1">
    <citation type="journal article" date="2007" name="Proc. Natl. Acad. Sci. U.S.A.">
        <title>The tiny eukaryote Ostreococcus provides genomic insights into the paradox of plankton speciation.</title>
        <authorList>
            <person name="Palenik B."/>
            <person name="Grimwood J."/>
            <person name="Aerts A."/>
            <person name="Rouze P."/>
            <person name="Salamov A."/>
            <person name="Putnam N."/>
            <person name="Dupont C."/>
            <person name="Jorgensen R."/>
            <person name="Derelle E."/>
            <person name="Rombauts S."/>
            <person name="Zhou K."/>
            <person name="Otillar R."/>
            <person name="Merchant S.S."/>
            <person name="Podell S."/>
            <person name="Gaasterland T."/>
            <person name="Napoli C."/>
            <person name="Gendler K."/>
            <person name="Manuell A."/>
            <person name="Tai V."/>
            <person name="Vallon O."/>
            <person name="Piganeau G."/>
            <person name="Jancek S."/>
            <person name="Heijde M."/>
            <person name="Jabbari K."/>
            <person name="Bowler C."/>
            <person name="Lohr M."/>
            <person name="Robbens S."/>
            <person name="Werner G."/>
            <person name="Dubchak I."/>
            <person name="Pazour G.J."/>
            <person name="Ren Q."/>
            <person name="Paulsen I."/>
            <person name="Delwiche C."/>
            <person name="Schmutz J."/>
            <person name="Rokhsar D."/>
            <person name="Van de Peer Y."/>
            <person name="Moreau H."/>
            <person name="Grigoriev I.V."/>
        </authorList>
    </citation>
    <scope>NUCLEOTIDE SEQUENCE [LARGE SCALE GENOMIC DNA]</scope>
    <source>
        <strain evidence="3 4">CCE9901</strain>
    </source>
</reference>
<evidence type="ECO:0000313" key="3">
    <source>
        <dbReference type="EMBL" id="ABO96182.1"/>
    </source>
</evidence>
<dbReference type="HOGENOM" id="CLU_998680_0_0_1"/>
<evidence type="ECO:0000313" key="4">
    <source>
        <dbReference type="Proteomes" id="UP000001568"/>
    </source>
</evidence>
<evidence type="ECO:0000256" key="1">
    <source>
        <dbReference type="SAM" id="MobiDB-lite"/>
    </source>
</evidence>
<name>A4RWV4_OSTLU</name>
<feature type="region of interest" description="Disordered" evidence="1">
    <location>
        <begin position="1"/>
        <end position="32"/>
    </location>
</feature>
<evidence type="ECO:0008006" key="5">
    <source>
        <dbReference type="Google" id="ProtNLM"/>
    </source>
</evidence>
<dbReference type="RefSeq" id="XP_001417889.1">
    <property type="nucleotide sequence ID" value="XM_001417852.1"/>
</dbReference>
<feature type="transmembrane region" description="Helical" evidence="2">
    <location>
        <begin position="302"/>
        <end position="319"/>
    </location>
</feature>
<feature type="transmembrane region" description="Helical" evidence="2">
    <location>
        <begin position="104"/>
        <end position="123"/>
    </location>
</feature>
<feature type="transmembrane region" description="Helical" evidence="2">
    <location>
        <begin position="192"/>
        <end position="211"/>
    </location>
</feature>
<accession>A4RWV4</accession>
<protein>
    <recommendedName>
        <fullName evidence="5">DUF4203 domain-containing protein</fullName>
    </recommendedName>
</protein>
<dbReference type="OrthoDB" id="10559017at2759"/>
<dbReference type="EMBL" id="CP000585">
    <property type="protein sequence ID" value="ABO96182.1"/>
    <property type="molecule type" value="Genomic_DNA"/>
</dbReference>